<dbReference type="EMBL" id="DUZY01000004">
    <property type="protein sequence ID" value="DAD38223.1"/>
    <property type="molecule type" value="Genomic_DNA"/>
</dbReference>
<name>A0A822Z138_NELNU</name>
<dbReference type="AlphaFoldDB" id="A0A822Z138"/>
<gene>
    <name evidence="1" type="ORF">HUJ06_008864</name>
</gene>
<accession>A0A822Z138</accession>
<protein>
    <submittedName>
        <fullName evidence="1">Uncharacterized protein</fullName>
    </submittedName>
</protein>
<proteinExistence type="predicted"/>
<evidence type="ECO:0000313" key="1">
    <source>
        <dbReference type="EMBL" id="DAD38223.1"/>
    </source>
</evidence>
<dbReference type="Proteomes" id="UP000607653">
    <property type="component" value="Unassembled WGS sequence"/>
</dbReference>
<reference evidence="1 2" key="1">
    <citation type="journal article" date="2020" name="Mol. Biol. Evol.">
        <title>Distinct Expression and Methylation Patterns for Genes with Different Fates following a Single Whole-Genome Duplication in Flowering Plants.</title>
        <authorList>
            <person name="Shi T."/>
            <person name="Rahmani R.S."/>
            <person name="Gugger P.F."/>
            <person name="Wang M."/>
            <person name="Li H."/>
            <person name="Zhang Y."/>
            <person name="Li Z."/>
            <person name="Wang Q."/>
            <person name="Van de Peer Y."/>
            <person name="Marchal K."/>
            <person name="Chen J."/>
        </authorList>
    </citation>
    <scope>NUCLEOTIDE SEQUENCE [LARGE SCALE GENOMIC DNA]</scope>
    <source>
        <tissue evidence="1">Leaf</tissue>
    </source>
</reference>
<comment type="caution">
    <text evidence="1">The sequence shown here is derived from an EMBL/GenBank/DDBJ whole genome shotgun (WGS) entry which is preliminary data.</text>
</comment>
<sequence length="65" mass="7144">MGSIKPDTYSTLRRRNSIASCLLHTKLDLPPVLSSSFPNGEKSLCCPMILSLSLYNHELILPLGT</sequence>
<organism evidence="1 2">
    <name type="scientific">Nelumbo nucifera</name>
    <name type="common">Sacred lotus</name>
    <dbReference type="NCBI Taxonomy" id="4432"/>
    <lineage>
        <taxon>Eukaryota</taxon>
        <taxon>Viridiplantae</taxon>
        <taxon>Streptophyta</taxon>
        <taxon>Embryophyta</taxon>
        <taxon>Tracheophyta</taxon>
        <taxon>Spermatophyta</taxon>
        <taxon>Magnoliopsida</taxon>
        <taxon>Proteales</taxon>
        <taxon>Nelumbonaceae</taxon>
        <taxon>Nelumbo</taxon>
    </lineage>
</organism>
<evidence type="ECO:0000313" key="2">
    <source>
        <dbReference type="Proteomes" id="UP000607653"/>
    </source>
</evidence>
<keyword evidence="2" id="KW-1185">Reference proteome</keyword>